<evidence type="ECO:0000256" key="1">
    <source>
        <dbReference type="SAM" id="Coils"/>
    </source>
</evidence>
<sequence length="110" mass="12754">MIDDDPRETAAIMKWNCALYIKRKNRVLKFKIFKNWKNLLTISSTVSPVVNKSATLQINEKKQTNKKLQEELNQLIDEQKQLEVVSSQLKSVLSQKLQTSQTNSFSKITK</sequence>
<evidence type="ECO:0000313" key="3">
    <source>
        <dbReference type="Proteomes" id="UP000001542"/>
    </source>
</evidence>
<gene>
    <name evidence="2" type="ORF">TVAG_416230</name>
</gene>
<keyword evidence="3" id="KW-1185">Reference proteome</keyword>
<feature type="coiled-coil region" evidence="1">
    <location>
        <begin position="51"/>
        <end position="88"/>
    </location>
</feature>
<dbReference type="VEuPathDB" id="TrichDB:TVAGG3_0748400"/>
<protein>
    <submittedName>
        <fullName evidence="2">Uncharacterized protein</fullName>
    </submittedName>
</protein>
<dbReference type="AlphaFoldDB" id="A2FQ54"/>
<name>A2FQ54_TRIV3</name>
<dbReference type="VEuPathDB" id="TrichDB:TVAG_416230"/>
<organism evidence="2 3">
    <name type="scientific">Trichomonas vaginalis (strain ATCC PRA-98 / G3)</name>
    <dbReference type="NCBI Taxonomy" id="412133"/>
    <lineage>
        <taxon>Eukaryota</taxon>
        <taxon>Metamonada</taxon>
        <taxon>Parabasalia</taxon>
        <taxon>Trichomonadida</taxon>
        <taxon>Trichomonadidae</taxon>
        <taxon>Trichomonas</taxon>
    </lineage>
</organism>
<dbReference type="RefSeq" id="XP_001305891.1">
    <property type="nucleotide sequence ID" value="XM_001305890.1"/>
</dbReference>
<proteinExistence type="predicted"/>
<dbReference type="Proteomes" id="UP000001542">
    <property type="component" value="Unassembled WGS sequence"/>
</dbReference>
<keyword evidence="1" id="KW-0175">Coiled coil</keyword>
<dbReference type="InParanoid" id="A2FQ54"/>
<dbReference type="SMR" id="A2FQ54"/>
<reference evidence="2" key="1">
    <citation type="submission" date="2006-10" db="EMBL/GenBank/DDBJ databases">
        <authorList>
            <person name="Amadeo P."/>
            <person name="Zhao Q."/>
            <person name="Wortman J."/>
            <person name="Fraser-Liggett C."/>
            <person name="Carlton J."/>
        </authorList>
    </citation>
    <scope>NUCLEOTIDE SEQUENCE</scope>
    <source>
        <strain evidence="2">G3</strain>
    </source>
</reference>
<evidence type="ECO:0000313" key="2">
    <source>
        <dbReference type="EMBL" id="EAX92961.1"/>
    </source>
</evidence>
<reference evidence="2" key="2">
    <citation type="journal article" date="2007" name="Science">
        <title>Draft genome sequence of the sexually transmitted pathogen Trichomonas vaginalis.</title>
        <authorList>
            <person name="Carlton J.M."/>
            <person name="Hirt R.P."/>
            <person name="Silva J.C."/>
            <person name="Delcher A.L."/>
            <person name="Schatz M."/>
            <person name="Zhao Q."/>
            <person name="Wortman J.R."/>
            <person name="Bidwell S.L."/>
            <person name="Alsmark U.C.M."/>
            <person name="Besteiro S."/>
            <person name="Sicheritz-Ponten T."/>
            <person name="Noel C.J."/>
            <person name="Dacks J.B."/>
            <person name="Foster P.G."/>
            <person name="Simillion C."/>
            <person name="Van de Peer Y."/>
            <person name="Miranda-Saavedra D."/>
            <person name="Barton G.J."/>
            <person name="Westrop G.D."/>
            <person name="Mueller S."/>
            <person name="Dessi D."/>
            <person name="Fiori P.L."/>
            <person name="Ren Q."/>
            <person name="Paulsen I."/>
            <person name="Zhang H."/>
            <person name="Bastida-Corcuera F.D."/>
            <person name="Simoes-Barbosa A."/>
            <person name="Brown M.T."/>
            <person name="Hayes R.D."/>
            <person name="Mukherjee M."/>
            <person name="Okumura C.Y."/>
            <person name="Schneider R."/>
            <person name="Smith A.J."/>
            <person name="Vanacova S."/>
            <person name="Villalvazo M."/>
            <person name="Haas B.J."/>
            <person name="Pertea M."/>
            <person name="Feldblyum T.V."/>
            <person name="Utterback T.R."/>
            <person name="Shu C.L."/>
            <person name="Osoegawa K."/>
            <person name="de Jong P.J."/>
            <person name="Hrdy I."/>
            <person name="Horvathova L."/>
            <person name="Zubacova Z."/>
            <person name="Dolezal P."/>
            <person name="Malik S.B."/>
            <person name="Logsdon J.M. Jr."/>
            <person name="Henze K."/>
            <person name="Gupta A."/>
            <person name="Wang C.C."/>
            <person name="Dunne R.L."/>
            <person name="Upcroft J.A."/>
            <person name="Upcroft P."/>
            <person name="White O."/>
            <person name="Salzberg S.L."/>
            <person name="Tang P."/>
            <person name="Chiu C.-H."/>
            <person name="Lee Y.-S."/>
            <person name="Embley T.M."/>
            <person name="Coombs G.H."/>
            <person name="Mottram J.C."/>
            <person name="Tachezy J."/>
            <person name="Fraser-Liggett C.M."/>
            <person name="Johnson P.J."/>
        </authorList>
    </citation>
    <scope>NUCLEOTIDE SEQUENCE [LARGE SCALE GENOMIC DNA]</scope>
    <source>
        <strain evidence="2">G3</strain>
    </source>
</reference>
<dbReference type="EMBL" id="DS113938">
    <property type="protein sequence ID" value="EAX92961.1"/>
    <property type="molecule type" value="Genomic_DNA"/>
</dbReference>
<accession>A2FQ54</accession>
<dbReference type="KEGG" id="tva:4750676"/>